<dbReference type="PROSITE" id="PS51892">
    <property type="entry name" value="SUBTILASE"/>
    <property type="match status" value="1"/>
</dbReference>
<accession>X0TYD8</accession>
<dbReference type="InterPro" id="IPR036852">
    <property type="entry name" value="Peptidase_S8/S53_dom_sf"/>
</dbReference>
<dbReference type="SUPFAM" id="SSF51126">
    <property type="entry name" value="Pectin lyase-like"/>
    <property type="match status" value="1"/>
</dbReference>
<feature type="non-terminal residue" evidence="1">
    <location>
        <position position="1"/>
    </location>
</feature>
<dbReference type="InterPro" id="IPR011050">
    <property type="entry name" value="Pectin_lyase_fold/virulence"/>
</dbReference>
<dbReference type="Gene3D" id="3.40.50.200">
    <property type="entry name" value="Peptidase S8/S53 domain"/>
    <property type="match status" value="1"/>
</dbReference>
<dbReference type="GO" id="GO:0006508">
    <property type="term" value="P:proteolysis"/>
    <property type="evidence" value="ECO:0007669"/>
    <property type="project" value="InterPro"/>
</dbReference>
<comment type="caution">
    <text evidence="1">The sequence shown here is derived from an EMBL/GenBank/DDBJ whole genome shotgun (WGS) entry which is preliminary data.</text>
</comment>
<dbReference type="SUPFAM" id="SSF52743">
    <property type="entry name" value="Subtilisin-like"/>
    <property type="match status" value="1"/>
</dbReference>
<dbReference type="EMBL" id="BARS01019642">
    <property type="protein sequence ID" value="GAF93152.1"/>
    <property type="molecule type" value="Genomic_DNA"/>
</dbReference>
<dbReference type="GO" id="GO:0004252">
    <property type="term" value="F:serine-type endopeptidase activity"/>
    <property type="evidence" value="ECO:0007669"/>
    <property type="project" value="InterPro"/>
</dbReference>
<evidence type="ECO:0008006" key="2">
    <source>
        <dbReference type="Google" id="ProtNLM"/>
    </source>
</evidence>
<evidence type="ECO:0000313" key="1">
    <source>
        <dbReference type="EMBL" id="GAF93152.1"/>
    </source>
</evidence>
<reference evidence="1" key="1">
    <citation type="journal article" date="2014" name="Front. Microbiol.">
        <title>High frequency of phylogenetically diverse reductive dehalogenase-homologous genes in deep subseafloor sedimentary metagenomes.</title>
        <authorList>
            <person name="Kawai M."/>
            <person name="Futagami T."/>
            <person name="Toyoda A."/>
            <person name="Takaki Y."/>
            <person name="Nishi S."/>
            <person name="Hori S."/>
            <person name="Arai W."/>
            <person name="Tsubouchi T."/>
            <person name="Morono Y."/>
            <person name="Uchiyama I."/>
            <person name="Ito T."/>
            <person name="Fujiyama A."/>
            <person name="Inagaki F."/>
            <person name="Takami H."/>
        </authorList>
    </citation>
    <scope>NUCLEOTIDE SEQUENCE</scope>
    <source>
        <strain evidence="1">Expedition CK06-06</strain>
    </source>
</reference>
<proteinExistence type="predicted"/>
<dbReference type="AlphaFoldDB" id="X0TYD8"/>
<name>X0TYD8_9ZZZZ</name>
<organism evidence="1">
    <name type="scientific">marine sediment metagenome</name>
    <dbReference type="NCBI Taxonomy" id="412755"/>
    <lineage>
        <taxon>unclassified sequences</taxon>
        <taxon>metagenomes</taxon>
        <taxon>ecological metagenomes</taxon>
    </lineage>
</organism>
<feature type="non-terminal residue" evidence="1">
    <location>
        <position position="274"/>
    </location>
</feature>
<protein>
    <recommendedName>
        <fullName evidence="2">Peptidase S8/S53 domain-containing protein</fullName>
    </recommendedName>
</protein>
<gene>
    <name evidence="1" type="ORF">S01H1_31794</name>
</gene>
<sequence length="274" mass="29161">CLVTNNRAGIDGGGISCNWEVEAILSNCTIADNEATDPNAYGGGLYISYECDVEVIDSIIWGSRATNGAQIAIAAGSDLPRPSRLTISYSDIGPSYDPDESFDFGSTGSGGSGGSGSGTVLVEAQTIYDQFDAGQEKVKVIVSLLEPEELRATTDWDSPQSVDLLRAEIAGRQSTVLSSLTCEEFELRYQYENQAGFSGEVTVGCLSKLLDNPWVAHIEPVRELEWTLAQAIPLANALQARQVYDGTGVAVAICDSGFDYTHPMLGGGPFPNEK</sequence>